<feature type="chain" id="PRO_5012090330" description="Lipocalin-like domain-containing protein" evidence="1">
    <location>
        <begin position="24"/>
        <end position="128"/>
    </location>
</feature>
<keyword evidence="1" id="KW-0732">Signal</keyword>
<comment type="caution">
    <text evidence="2">The sequence shown here is derived from an EMBL/GenBank/DDBJ whole genome shotgun (WGS) entry which is preliminary data.</text>
</comment>
<reference evidence="2 3" key="1">
    <citation type="submission" date="2017-10" db="EMBL/GenBank/DDBJ databases">
        <title>The draft genome sequence of Lewinella nigricans NBRC 102662.</title>
        <authorList>
            <person name="Wang K."/>
        </authorList>
    </citation>
    <scope>NUCLEOTIDE SEQUENCE [LARGE SCALE GENOMIC DNA]</scope>
    <source>
        <strain evidence="2 3">NBRC 102662</strain>
    </source>
</reference>
<evidence type="ECO:0000313" key="3">
    <source>
        <dbReference type="Proteomes" id="UP000223913"/>
    </source>
</evidence>
<name>A0A2D0MZ39_FLAN2</name>
<gene>
    <name evidence="2" type="ORF">CRP01_37275</name>
</gene>
<evidence type="ECO:0000313" key="2">
    <source>
        <dbReference type="EMBL" id="PHN01440.1"/>
    </source>
</evidence>
<organism evidence="2 3">
    <name type="scientific">Flavilitoribacter nigricans (strain ATCC 23147 / DSM 23189 / NBRC 102662 / NCIMB 1420 / SS-2)</name>
    <name type="common">Lewinella nigricans</name>
    <dbReference type="NCBI Taxonomy" id="1122177"/>
    <lineage>
        <taxon>Bacteria</taxon>
        <taxon>Pseudomonadati</taxon>
        <taxon>Bacteroidota</taxon>
        <taxon>Saprospiria</taxon>
        <taxon>Saprospirales</taxon>
        <taxon>Lewinellaceae</taxon>
        <taxon>Flavilitoribacter</taxon>
    </lineage>
</organism>
<sequence length="128" mass="14483">MKATRFFQTALLIIGLGSLLACGEDEIQDTDLILGRWDIQEALRSGRPTESLDNLFFEFFEEGKMRTNITGSTVDGSYEIDGDQLQQRGGPLETNYTIQSLTDSMLVLSAMINKFDFKLQFTRTVQEE</sequence>
<dbReference type="PROSITE" id="PS51257">
    <property type="entry name" value="PROKAR_LIPOPROTEIN"/>
    <property type="match status" value="1"/>
</dbReference>
<evidence type="ECO:0008006" key="4">
    <source>
        <dbReference type="Google" id="ProtNLM"/>
    </source>
</evidence>
<dbReference type="Proteomes" id="UP000223913">
    <property type="component" value="Unassembled WGS sequence"/>
</dbReference>
<dbReference type="RefSeq" id="WP_099155187.1">
    <property type="nucleotide sequence ID" value="NZ_PDUD01000055.1"/>
</dbReference>
<keyword evidence="3" id="KW-1185">Reference proteome</keyword>
<dbReference type="EMBL" id="PDUD01000055">
    <property type="protein sequence ID" value="PHN01440.1"/>
    <property type="molecule type" value="Genomic_DNA"/>
</dbReference>
<proteinExistence type="predicted"/>
<evidence type="ECO:0000256" key="1">
    <source>
        <dbReference type="SAM" id="SignalP"/>
    </source>
</evidence>
<dbReference type="AlphaFoldDB" id="A0A2D0MZ39"/>
<feature type="signal peptide" evidence="1">
    <location>
        <begin position="1"/>
        <end position="23"/>
    </location>
</feature>
<accession>A0A2D0MZ39</accession>
<dbReference type="OrthoDB" id="1495221at2"/>
<protein>
    <recommendedName>
        <fullName evidence="4">Lipocalin-like domain-containing protein</fullName>
    </recommendedName>
</protein>